<protein>
    <submittedName>
        <fullName evidence="2">Uncharacterized protein</fullName>
    </submittedName>
</protein>
<dbReference type="EMBL" id="OX597826">
    <property type="protein sequence ID" value="CAI9731594.1"/>
    <property type="molecule type" value="Genomic_DNA"/>
</dbReference>
<reference evidence="2" key="1">
    <citation type="submission" date="2023-08" db="EMBL/GenBank/DDBJ databases">
        <authorList>
            <person name="Alioto T."/>
            <person name="Alioto T."/>
            <person name="Gomez Garrido J."/>
        </authorList>
    </citation>
    <scope>NUCLEOTIDE SEQUENCE</scope>
</reference>
<proteinExistence type="predicted"/>
<gene>
    <name evidence="2" type="ORF">OCTVUL_1B017075</name>
</gene>
<evidence type="ECO:0000313" key="3">
    <source>
        <dbReference type="Proteomes" id="UP001162480"/>
    </source>
</evidence>
<organism evidence="2 3">
    <name type="scientific">Octopus vulgaris</name>
    <name type="common">Common octopus</name>
    <dbReference type="NCBI Taxonomy" id="6645"/>
    <lineage>
        <taxon>Eukaryota</taxon>
        <taxon>Metazoa</taxon>
        <taxon>Spiralia</taxon>
        <taxon>Lophotrochozoa</taxon>
        <taxon>Mollusca</taxon>
        <taxon>Cephalopoda</taxon>
        <taxon>Coleoidea</taxon>
        <taxon>Octopodiformes</taxon>
        <taxon>Octopoda</taxon>
        <taxon>Incirrata</taxon>
        <taxon>Octopodidae</taxon>
        <taxon>Octopus</taxon>
    </lineage>
</organism>
<sequence>MDERLELLEEHNESDNDNDNFRDIIIEPPDVDTLTDEEAVGDEKETGEVMEEHFDCGVVSSDLLDEEDED</sequence>
<dbReference type="Proteomes" id="UP001162480">
    <property type="component" value="Chromosome 13"/>
</dbReference>
<accession>A0AA36BCN6</accession>
<feature type="region of interest" description="Disordered" evidence="1">
    <location>
        <begin position="1"/>
        <end position="23"/>
    </location>
</feature>
<evidence type="ECO:0000313" key="2">
    <source>
        <dbReference type="EMBL" id="CAI9731594.1"/>
    </source>
</evidence>
<dbReference type="AlphaFoldDB" id="A0AA36BCN6"/>
<evidence type="ECO:0000256" key="1">
    <source>
        <dbReference type="SAM" id="MobiDB-lite"/>
    </source>
</evidence>
<name>A0AA36BCN6_OCTVU</name>
<keyword evidence="3" id="KW-1185">Reference proteome</keyword>